<gene>
    <name evidence="3" type="ORF">SAMN05216285_2592</name>
</gene>
<keyword evidence="2" id="KW-0472">Membrane</keyword>
<dbReference type="EMBL" id="FOIS01000003">
    <property type="protein sequence ID" value="SEW14018.1"/>
    <property type="molecule type" value="Genomic_DNA"/>
</dbReference>
<organism evidence="3 4">
    <name type="scientific">Natrinema salifodinae</name>
    <dbReference type="NCBI Taxonomy" id="1202768"/>
    <lineage>
        <taxon>Archaea</taxon>
        <taxon>Methanobacteriati</taxon>
        <taxon>Methanobacteriota</taxon>
        <taxon>Stenosarchaea group</taxon>
        <taxon>Halobacteria</taxon>
        <taxon>Halobacteriales</taxon>
        <taxon>Natrialbaceae</taxon>
        <taxon>Natrinema</taxon>
    </lineage>
</organism>
<evidence type="ECO:0000256" key="2">
    <source>
        <dbReference type="SAM" id="Phobius"/>
    </source>
</evidence>
<dbReference type="Proteomes" id="UP000183275">
    <property type="component" value="Unassembled WGS sequence"/>
</dbReference>
<dbReference type="eggNOG" id="arCOG06285">
    <property type="taxonomic scope" value="Archaea"/>
</dbReference>
<feature type="transmembrane region" description="Helical" evidence="2">
    <location>
        <begin position="7"/>
        <end position="26"/>
    </location>
</feature>
<feature type="region of interest" description="Disordered" evidence="1">
    <location>
        <begin position="66"/>
        <end position="95"/>
    </location>
</feature>
<keyword evidence="4" id="KW-1185">Reference proteome</keyword>
<reference evidence="4" key="1">
    <citation type="submission" date="2016-10" db="EMBL/GenBank/DDBJ databases">
        <authorList>
            <person name="Varghese N."/>
        </authorList>
    </citation>
    <scope>NUCLEOTIDE SEQUENCE [LARGE SCALE GENOMIC DNA]</scope>
    <source>
        <strain evidence="4">CGMCC 1.12284</strain>
    </source>
</reference>
<sequence length="95" mass="10520">MRRNELVVWIAVAVVLTGLAIPWFLWGSATVVAGLPVWLWWHVAWLCLASVVFWCFAQRAWGLGIETRNGDPSDSSPERPDPARGSDTGPGGEFR</sequence>
<name>A0A1I0PII0_9EURY</name>
<proteinExistence type="predicted"/>
<dbReference type="STRING" id="1202768.SAMN05216285_2592"/>
<evidence type="ECO:0000313" key="4">
    <source>
        <dbReference type="Proteomes" id="UP000183275"/>
    </source>
</evidence>
<evidence type="ECO:0000256" key="1">
    <source>
        <dbReference type="SAM" id="MobiDB-lite"/>
    </source>
</evidence>
<dbReference type="OrthoDB" id="295408at2157"/>
<feature type="compositionally biased region" description="Basic and acidic residues" evidence="1">
    <location>
        <begin position="68"/>
        <end position="84"/>
    </location>
</feature>
<accession>A0A1I0PII0</accession>
<dbReference type="RefSeq" id="WP_049992117.1">
    <property type="nucleotide sequence ID" value="NZ_FOIS01000003.1"/>
</dbReference>
<evidence type="ECO:0000313" key="3">
    <source>
        <dbReference type="EMBL" id="SEW14018.1"/>
    </source>
</evidence>
<dbReference type="AlphaFoldDB" id="A0A1I0PII0"/>
<keyword evidence="2" id="KW-0812">Transmembrane</keyword>
<feature type="transmembrane region" description="Helical" evidence="2">
    <location>
        <begin position="38"/>
        <end position="57"/>
    </location>
</feature>
<keyword evidence="2" id="KW-1133">Transmembrane helix</keyword>
<dbReference type="InterPro" id="IPR021741">
    <property type="entry name" value="DUF3311"/>
</dbReference>
<evidence type="ECO:0008006" key="5">
    <source>
        <dbReference type="Google" id="ProtNLM"/>
    </source>
</evidence>
<dbReference type="Pfam" id="PF11755">
    <property type="entry name" value="DUF3311"/>
    <property type="match status" value="1"/>
</dbReference>
<protein>
    <recommendedName>
        <fullName evidence="5">DUF3311 domain-containing protein</fullName>
    </recommendedName>
</protein>